<reference evidence="2" key="1">
    <citation type="journal article" date="2014" name="Front. Microbiol.">
        <title>High frequency of phylogenetically diverse reductive dehalogenase-homologous genes in deep subseafloor sedimentary metagenomes.</title>
        <authorList>
            <person name="Kawai M."/>
            <person name="Futagami T."/>
            <person name="Toyoda A."/>
            <person name="Takaki Y."/>
            <person name="Nishi S."/>
            <person name="Hori S."/>
            <person name="Arai W."/>
            <person name="Tsubouchi T."/>
            <person name="Morono Y."/>
            <person name="Uchiyama I."/>
            <person name="Ito T."/>
            <person name="Fujiyama A."/>
            <person name="Inagaki F."/>
            <person name="Takami H."/>
        </authorList>
    </citation>
    <scope>NUCLEOTIDE SEQUENCE</scope>
    <source>
        <strain evidence="2">Expedition CK06-06</strain>
    </source>
</reference>
<feature type="transmembrane region" description="Helical" evidence="1">
    <location>
        <begin position="6"/>
        <end position="27"/>
    </location>
</feature>
<feature type="non-terminal residue" evidence="2">
    <location>
        <position position="138"/>
    </location>
</feature>
<keyword evidence="1" id="KW-1133">Transmembrane helix</keyword>
<organism evidence="2">
    <name type="scientific">marine sediment metagenome</name>
    <dbReference type="NCBI Taxonomy" id="412755"/>
    <lineage>
        <taxon>unclassified sequences</taxon>
        <taxon>metagenomes</taxon>
        <taxon>ecological metagenomes</taxon>
    </lineage>
</organism>
<gene>
    <name evidence="2" type="ORF">S12H4_36519</name>
</gene>
<comment type="caution">
    <text evidence="2">The sequence shown here is derived from an EMBL/GenBank/DDBJ whole genome shotgun (WGS) entry which is preliminary data.</text>
</comment>
<name>X1SFN1_9ZZZZ</name>
<keyword evidence="1" id="KW-0812">Transmembrane</keyword>
<protein>
    <submittedName>
        <fullName evidence="2">Uncharacterized protein</fullName>
    </submittedName>
</protein>
<dbReference type="EMBL" id="BARW01021772">
    <property type="protein sequence ID" value="GAI91827.1"/>
    <property type="molecule type" value="Genomic_DNA"/>
</dbReference>
<sequence>MVDWVQIGAGLGFFSFIGLLVLIYYAFKGWEMLNATPEIDTAAVYQELLTKDPARLTQLASVTARAENTANKNISRDLIENSPFSMILSFFDEDTIEHLQEHPEALPGVLKKWAPVIEAVANTPLGQTLLGGMQQQRL</sequence>
<evidence type="ECO:0000313" key="2">
    <source>
        <dbReference type="EMBL" id="GAI91827.1"/>
    </source>
</evidence>
<evidence type="ECO:0000256" key="1">
    <source>
        <dbReference type="SAM" id="Phobius"/>
    </source>
</evidence>
<dbReference type="AlphaFoldDB" id="X1SFN1"/>
<accession>X1SFN1</accession>
<proteinExistence type="predicted"/>
<keyword evidence="1" id="KW-0472">Membrane</keyword>